<evidence type="ECO:0000313" key="2">
    <source>
        <dbReference type="Proteomes" id="UP000325607"/>
    </source>
</evidence>
<dbReference type="EMBL" id="CABVGX010000011">
    <property type="protein sequence ID" value="VVM72479.1"/>
    <property type="molecule type" value="Genomic_DNA"/>
</dbReference>
<reference evidence="1 2" key="1">
    <citation type="submission" date="2019-09" db="EMBL/GenBank/DDBJ databases">
        <authorList>
            <person name="Chandra G."/>
            <person name="Truman W A."/>
        </authorList>
    </citation>
    <scope>NUCLEOTIDE SEQUENCE [LARGE SCALE GENOMIC DNA]</scope>
    <source>
        <strain evidence="1">PS645</strain>
    </source>
</reference>
<evidence type="ECO:0000313" key="1">
    <source>
        <dbReference type="EMBL" id="VVM72479.1"/>
    </source>
</evidence>
<name>A0A5E6RW15_PSEFL</name>
<organism evidence="1 2">
    <name type="scientific">Pseudomonas fluorescens</name>
    <dbReference type="NCBI Taxonomy" id="294"/>
    <lineage>
        <taxon>Bacteria</taxon>
        <taxon>Pseudomonadati</taxon>
        <taxon>Pseudomonadota</taxon>
        <taxon>Gammaproteobacteria</taxon>
        <taxon>Pseudomonadales</taxon>
        <taxon>Pseudomonadaceae</taxon>
        <taxon>Pseudomonas</taxon>
    </lineage>
</organism>
<dbReference type="RefSeq" id="WP_150580189.1">
    <property type="nucleotide sequence ID" value="NZ_CABVGX010000011.1"/>
</dbReference>
<dbReference type="Proteomes" id="UP000325607">
    <property type="component" value="Unassembled WGS sequence"/>
</dbReference>
<sequence>MKRQRKLSEYSIARDLGAALAQRLVMVCIRDLQRMQGCLLSGDDTPLSSIWEEICVQQQWELSFYWRAYQDTITACVEGRIEGLHPYELDALWLLTREGEFWDCELEGERESYPVFQGDVVDYIRDEILGRANDWSNERIRRYLARRYEMD</sequence>
<dbReference type="AlphaFoldDB" id="A0A5E6RW15"/>
<proteinExistence type="predicted"/>
<protein>
    <submittedName>
        <fullName evidence="1">Uncharacterized protein</fullName>
    </submittedName>
</protein>
<accession>A0A5E6RW15</accession>
<dbReference type="OrthoDB" id="3035606at2"/>
<gene>
    <name evidence="1" type="ORF">PS645_01834</name>
</gene>